<dbReference type="Gene3D" id="3.30.70.270">
    <property type="match status" value="1"/>
</dbReference>
<dbReference type="Pfam" id="PF00817">
    <property type="entry name" value="IMS"/>
    <property type="match status" value="1"/>
</dbReference>
<dbReference type="InterPro" id="IPR036775">
    <property type="entry name" value="DNA_pol_Y-fam_lit_finger_sf"/>
</dbReference>
<gene>
    <name evidence="16" type="primary">dinB</name>
    <name evidence="19" type="ORF">CLV35_2311</name>
</gene>
<evidence type="ECO:0000256" key="7">
    <source>
        <dbReference type="ARBA" id="ARBA00022705"/>
    </source>
</evidence>
<keyword evidence="10 16" id="KW-0460">Magnesium</keyword>
<evidence type="ECO:0000313" key="20">
    <source>
        <dbReference type="Proteomes" id="UP000281955"/>
    </source>
</evidence>
<evidence type="ECO:0000256" key="11">
    <source>
        <dbReference type="ARBA" id="ARBA00022932"/>
    </source>
</evidence>
<evidence type="ECO:0000256" key="9">
    <source>
        <dbReference type="ARBA" id="ARBA00022763"/>
    </source>
</evidence>
<dbReference type="PANTHER" id="PTHR11076">
    <property type="entry name" value="DNA REPAIR POLYMERASE UMUC / TRANSFERASE FAMILY MEMBER"/>
    <property type="match status" value="1"/>
</dbReference>
<evidence type="ECO:0000256" key="10">
    <source>
        <dbReference type="ARBA" id="ARBA00022842"/>
    </source>
</evidence>
<keyword evidence="20" id="KW-1185">Reference proteome</keyword>
<dbReference type="GO" id="GO:0042276">
    <property type="term" value="P:error-prone translesion synthesis"/>
    <property type="evidence" value="ECO:0007669"/>
    <property type="project" value="TreeGrafter"/>
</dbReference>
<dbReference type="GO" id="GO:0005829">
    <property type="term" value="C:cytosol"/>
    <property type="evidence" value="ECO:0007669"/>
    <property type="project" value="TreeGrafter"/>
</dbReference>
<dbReference type="EMBL" id="RBWV01000012">
    <property type="protein sequence ID" value="RKS73820.1"/>
    <property type="molecule type" value="Genomic_DNA"/>
</dbReference>
<comment type="cofactor">
    <cofactor evidence="16">
        <name>Mg(2+)</name>
        <dbReference type="ChEBI" id="CHEBI:18420"/>
    </cofactor>
    <text evidence="16">Binds 2 magnesium ions per subunit.</text>
</comment>
<evidence type="ECO:0000259" key="18">
    <source>
        <dbReference type="PROSITE" id="PS50173"/>
    </source>
</evidence>
<feature type="region of interest" description="Disordered" evidence="17">
    <location>
        <begin position="419"/>
        <end position="451"/>
    </location>
</feature>
<dbReference type="Gene3D" id="1.10.150.20">
    <property type="entry name" value="5' to 3' exonuclease, C-terminal subdomain"/>
    <property type="match status" value="1"/>
</dbReference>
<evidence type="ECO:0000256" key="6">
    <source>
        <dbReference type="ARBA" id="ARBA00022695"/>
    </source>
</evidence>
<proteinExistence type="inferred from homology"/>
<dbReference type="NCBIfam" id="NF002677">
    <property type="entry name" value="PRK02406.1"/>
    <property type="match status" value="1"/>
</dbReference>
<keyword evidence="7 16" id="KW-0235">DNA replication</keyword>
<organism evidence="19 20">
    <name type="scientific">Motilibacter peucedani</name>
    <dbReference type="NCBI Taxonomy" id="598650"/>
    <lineage>
        <taxon>Bacteria</taxon>
        <taxon>Bacillati</taxon>
        <taxon>Actinomycetota</taxon>
        <taxon>Actinomycetes</taxon>
        <taxon>Motilibacterales</taxon>
        <taxon>Motilibacteraceae</taxon>
        <taxon>Motilibacter</taxon>
    </lineage>
</organism>
<keyword evidence="3 16" id="KW-0515">Mutator protein</keyword>
<dbReference type="EC" id="2.7.7.7" evidence="16"/>
<keyword evidence="5 16" id="KW-0808">Transferase</keyword>
<feature type="active site" evidence="16">
    <location>
        <position position="103"/>
    </location>
</feature>
<evidence type="ECO:0000256" key="16">
    <source>
        <dbReference type="HAMAP-Rule" id="MF_01113"/>
    </source>
</evidence>
<feature type="binding site" evidence="16">
    <location>
        <position position="102"/>
    </location>
    <ligand>
        <name>Mg(2+)</name>
        <dbReference type="ChEBI" id="CHEBI:18420"/>
    </ligand>
</feature>
<feature type="site" description="Substrate discrimination" evidence="16">
    <location>
        <position position="13"/>
    </location>
</feature>
<accession>A0A420XNP1</accession>
<dbReference type="Proteomes" id="UP000281955">
    <property type="component" value="Unassembled WGS sequence"/>
</dbReference>
<dbReference type="GO" id="GO:0009432">
    <property type="term" value="P:SOS response"/>
    <property type="evidence" value="ECO:0007669"/>
    <property type="project" value="TreeGrafter"/>
</dbReference>
<dbReference type="GO" id="GO:0003684">
    <property type="term" value="F:damaged DNA binding"/>
    <property type="evidence" value="ECO:0007669"/>
    <property type="project" value="InterPro"/>
</dbReference>
<evidence type="ECO:0000256" key="1">
    <source>
        <dbReference type="ARBA" id="ARBA00004496"/>
    </source>
</evidence>
<dbReference type="AlphaFoldDB" id="A0A420XNP1"/>
<dbReference type="NCBIfam" id="NF002882">
    <property type="entry name" value="PRK03348.1"/>
    <property type="match status" value="1"/>
</dbReference>
<feature type="binding site" evidence="16">
    <location>
        <position position="8"/>
    </location>
    <ligand>
        <name>Mg(2+)</name>
        <dbReference type="ChEBI" id="CHEBI:18420"/>
    </ligand>
</feature>
<keyword evidence="4 16" id="KW-0963">Cytoplasm</keyword>
<comment type="similarity">
    <text evidence="2 16">Belongs to the DNA polymerase type-Y family.</text>
</comment>
<evidence type="ECO:0000256" key="5">
    <source>
        <dbReference type="ARBA" id="ARBA00022679"/>
    </source>
</evidence>
<dbReference type="FunCoup" id="A0A420XNP1">
    <property type="interactions" value="254"/>
</dbReference>
<evidence type="ECO:0000256" key="15">
    <source>
        <dbReference type="ARBA" id="ARBA00049244"/>
    </source>
</evidence>
<feature type="domain" description="UmuC" evidence="18">
    <location>
        <begin position="4"/>
        <end position="191"/>
    </location>
</feature>
<keyword evidence="6 16" id="KW-0548">Nucleotidyltransferase</keyword>
<dbReference type="GO" id="GO:0006281">
    <property type="term" value="P:DNA repair"/>
    <property type="evidence" value="ECO:0007669"/>
    <property type="project" value="UniProtKB-UniRule"/>
</dbReference>
<evidence type="ECO:0000256" key="4">
    <source>
        <dbReference type="ARBA" id="ARBA00022490"/>
    </source>
</evidence>
<dbReference type="Pfam" id="PF21999">
    <property type="entry name" value="IMS_HHH_1"/>
    <property type="match status" value="1"/>
</dbReference>
<dbReference type="InterPro" id="IPR053848">
    <property type="entry name" value="IMS_HHH_1"/>
</dbReference>
<dbReference type="InterPro" id="IPR043128">
    <property type="entry name" value="Rev_trsase/Diguanyl_cyclase"/>
</dbReference>
<comment type="caution">
    <text evidence="19">The sequence shown here is derived from an EMBL/GenBank/DDBJ whole genome shotgun (WGS) entry which is preliminary data.</text>
</comment>
<dbReference type="GO" id="GO:0006261">
    <property type="term" value="P:DNA-templated DNA replication"/>
    <property type="evidence" value="ECO:0007669"/>
    <property type="project" value="UniProtKB-UniRule"/>
</dbReference>
<comment type="subcellular location">
    <subcellularLocation>
        <location evidence="1 16">Cytoplasm</location>
    </subcellularLocation>
</comment>
<dbReference type="SUPFAM" id="SSF100879">
    <property type="entry name" value="Lesion bypass DNA polymerase (Y-family), little finger domain"/>
    <property type="match status" value="1"/>
</dbReference>
<comment type="subunit">
    <text evidence="16">Monomer.</text>
</comment>
<dbReference type="Gene3D" id="3.40.1170.60">
    <property type="match status" value="1"/>
</dbReference>
<name>A0A420XNP1_9ACTN</name>
<dbReference type="PROSITE" id="PS50173">
    <property type="entry name" value="UMUC"/>
    <property type="match status" value="1"/>
</dbReference>
<dbReference type="CDD" id="cd03586">
    <property type="entry name" value="PolY_Pol_IV_kappa"/>
    <property type="match status" value="1"/>
</dbReference>
<dbReference type="Pfam" id="PF11799">
    <property type="entry name" value="IMS_C"/>
    <property type="match status" value="1"/>
</dbReference>
<dbReference type="HAMAP" id="MF_01113">
    <property type="entry name" value="DNApol_IV"/>
    <property type="match status" value="1"/>
</dbReference>
<keyword evidence="13 16" id="KW-0234">DNA repair</keyword>
<keyword evidence="12 16" id="KW-0238">DNA-binding</keyword>
<evidence type="ECO:0000256" key="3">
    <source>
        <dbReference type="ARBA" id="ARBA00022457"/>
    </source>
</evidence>
<evidence type="ECO:0000256" key="12">
    <source>
        <dbReference type="ARBA" id="ARBA00023125"/>
    </source>
</evidence>
<dbReference type="InterPro" id="IPR001126">
    <property type="entry name" value="UmuC"/>
</dbReference>
<dbReference type="InterPro" id="IPR017961">
    <property type="entry name" value="DNA_pol_Y-fam_little_finger"/>
</dbReference>
<dbReference type="SUPFAM" id="SSF56672">
    <property type="entry name" value="DNA/RNA polymerases"/>
    <property type="match status" value="1"/>
</dbReference>
<dbReference type="InParanoid" id="A0A420XNP1"/>
<evidence type="ECO:0000256" key="8">
    <source>
        <dbReference type="ARBA" id="ARBA00022723"/>
    </source>
</evidence>
<dbReference type="GO" id="GO:0000287">
    <property type="term" value="F:magnesium ion binding"/>
    <property type="evidence" value="ECO:0007669"/>
    <property type="project" value="UniProtKB-UniRule"/>
</dbReference>
<evidence type="ECO:0000256" key="17">
    <source>
        <dbReference type="SAM" id="MobiDB-lite"/>
    </source>
</evidence>
<dbReference type="PANTHER" id="PTHR11076:SF33">
    <property type="entry name" value="DNA POLYMERASE KAPPA"/>
    <property type="match status" value="1"/>
</dbReference>
<feature type="compositionally biased region" description="Basic and acidic residues" evidence="17">
    <location>
        <begin position="436"/>
        <end position="451"/>
    </location>
</feature>
<sequence>MLPVAHLDLDAFYAAVEERQKPSLRGRAVVIAGRGGRGVVATANYKARELGVHSAMPSWQGRALAPTAAWISPRMQAYSEHSAAALAPLYATFERIEQIASDEVYIDLTSARAGAELRHDWTGDPAGAARALQRAVLRAVGLTCSVGVARHKLGAKLTSETAKPAGTAVLAADEEDAFLAALPAKALPGIGPVSAQKLGSAGIRTVGDLRSAGEHTLVGLLGSAHGTAMWDLAHGRDTRPVEHERVRKSVGSERTYARDLHGLDEVRAALGPVFADAYSRLVRSGSAARTVTVKLRYADFTGETRATSLAAPSDDERLLHDAAQRSLVASGAARPGALGIRLLGVAFSSLDEVTQLTLDAPERVVHDLAEPAEDPDEVEQSAGAIVAEDSAPGADVLHESLGRGWLVGAGHGVASVRFETSTSAPARTRGVPLGDALRHTSPEPPRPEPDA</sequence>
<dbReference type="GO" id="GO:0003887">
    <property type="term" value="F:DNA-directed DNA polymerase activity"/>
    <property type="evidence" value="ECO:0007669"/>
    <property type="project" value="UniProtKB-UniRule"/>
</dbReference>
<comment type="function">
    <text evidence="14 16">Poorly processive, error-prone DNA polymerase involved in untargeted mutagenesis. Copies undamaged DNA at stalled replication forks, which arise in vivo from mismatched or misaligned primer ends. These misaligned primers can be extended by PolIV. Exhibits no 3'-5' exonuclease (proofreading) activity. May be involved in translesional synthesis, in conjunction with the beta clamp from PolIII.</text>
</comment>
<keyword evidence="9 16" id="KW-0227">DNA damage</keyword>
<dbReference type="InterPro" id="IPR043502">
    <property type="entry name" value="DNA/RNA_pol_sf"/>
</dbReference>
<evidence type="ECO:0000313" key="19">
    <source>
        <dbReference type="EMBL" id="RKS73820.1"/>
    </source>
</evidence>
<evidence type="ECO:0000256" key="13">
    <source>
        <dbReference type="ARBA" id="ARBA00023204"/>
    </source>
</evidence>
<reference evidence="19 20" key="1">
    <citation type="submission" date="2018-10" db="EMBL/GenBank/DDBJ databases">
        <title>Genomic Encyclopedia of Archaeal and Bacterial Type Strains, Phase II (KMG-II): from individual species to whole genera.</title>
        <authorList>
            <person name="Goeker M."/>
        </authorList>
    </citation>
    <scope>NUCLEOTIDE SEQUENCE [LARGE SCALE GENOMIC DNA]</scope>
    <source>
        <strain evidence="19 20">RP-AC37</strain>
    </source>
</reference>
<comment type="catalytic activity">
    <reaction evidence="15 16">
        <text>DNA(n) + a 2'-deoxyribonucleoside 5'-triphosphate = DNA(n+1) + diphosphate</text>
        <dbReference type="Rhea" id="RHEA:22508"/>
        <dbReference type="Rhea" id="RHEA-COMP:17339"/>
        <dbReference type="Rhea" id="RHEA-COMP:17340"/>
        <dbReference type="ChEBI" id="CHEBI:33019"/>
        <dbReference type="ChEBI" id="CHEBI:61560"/>
        <dbReference type="ChEBI" id="CHEBI:173112"/>
        <dbReference type="EC" id="2.7.7.7"/>
    </reaction>
</comment>
<evidence type="ECO:0000256" key="14">
    <source>
        <dbReference type="ARBA" id="ARBA00025589"/>
    </source>
</evidence>
<dbReference type="RefSeq" id="WP_183061934.1">
    <property type="nucleotide sequence ID" value="NZ_RBWV01000012.1"/>
</dbReference>
<protein>
    <recommendedName>
        <fullName evidence="16">DNA polymerase IV</fullName>
        <shortName evidence="16">Pol IV</shortName>
        <ecNumber evidence="16">2.7.7.7</ecNumber>
    </recommendedName>
</protein>
<keyword evidence="11 16" id="KW-0239">DNA-directed DNA polymerase</keyword>
<dbReference type="InterPro" id="IPR022880">
    <property type="entry name" value="DNApol_IV"/>
</dbReference>
<dbReference type="InterPro" id="IPR050116">
    <property type="entry name" value="DNA_polymerase-Y"/>
</dbReference>
<evidence type="ECO:0000256" key="2">
    <source>
        <dbReference type="ARBA" id="ARBA00010945"/>
    </source>
</evidence>
<keyword evidence="8 16" id="KW-0479">Metal-binding</keyword>
<dbReference type="Gene3D" id="3.30.1490.100">
    <property type="entry name" value="DNA polymerase, Y-family, little finger domain"/>
    <property type="match status" value="1"/>
</dbReference>